<dbReference type="Proteomes" id="UP000010959">
    <property type="component" value="Unassembled WGS sequence"/>
</dbReference>
<dbReference type="EMBL" id="AMWG01000062">
    <property type="protein sequence ID" value="ELP33407.1"/>
    <property type="molecule type" value="Genomic_DNA"/>
</dbReference>
<gene>
    <name evidence="1" type="ORF">RBSWK_02672</name>
</gene>
<dbReference type="PATRIC" id="fig|993516.3.peg.2847"/>
<reference evidence="1 2" key="1">
    <citation type="journal article" date="2013" name="Mar. Genomics">
        <title>Expression of sulfatases in Rhodopirellula baltica and the diversity of sulfatases in the genus Rhodopirellula.</title>
        <authorList>
            <person name="Wegner C.E."/>
            <person name="Richter-Heitmann T."/>
            <person name="Klindworth A."/>
            <person name="Klockow C."/>
            <person name="Richter M."/>
            <person name="Achstetter T."/>
            <person name="Glockner F.O."/>
            <person name="Harder J."/>
        </authorList>
    </citation>
    <scope>NUCLEOTIDE SEQUENCE [LARGE SCALE GENOMIC DNA]</scope>
    <source>
        <strain evidence="1 2">SWK14</strain>
    </source>
</reference>
<dbReference type="AlphaFoldDB" id="L7CIF4"/>
<proteinExistence type="predicted"/>
<evidence type="ECO:0000313" key="1">
    <source>
        <dbReference type="EMBL" id="ELP33407.1"/>
    </source>
</evidence>
<accession>L7CIF4</accession>
<name>L7CIF4_RHOBT</name>
<comment type="caution">
    <text evidence="1">The sequence shown here is derived from an EMBL/GenBank/DDBJ whole genome shotgun (WGS) entry which is preliminary data.</text>
</comment>
<organism evidence="1 2">
    <name type="scientific">Rhodopirellula baltica SWK14</name>
    <dbReference type="NCBI Taxonomy" id="993516"/>
    <lineage>
        <taxon>Bacteria</taxon>
        <taxon>Pseudomonadati</taxon>
        <taxon>Planctomycetota</taxon>
        <taxon>Planctomycetia</taxon>
        <taxon>Pirellulales</taxon>
        <taxon>Pirellulaceae</taxon>
        <taxon>Rhodopirellula</taxon>
    </lineage>
</organism>
<protein>
    <submittedName>
        <fullName evidence="1">Uncharacterized protein</fullName>
    </submittedName>
</protein>
<sequence>MTEKLSVCDVWHAAEEEVGKGDVGFQWLGTRRKAFFGVLEDPGQPGLLKSQMTG</sequence>
<evidence type="ECO:0000313" key="2">
    <source>
        <dbReference type="Proteomes" id="UP000010959"/>
    </source>
</evidence>